<dbReference type="PANTHER" id="PTHR33132">
    <property type="entry name" value="OSJNBB0118P14.9 PROTEIN"/>
    <property type="match status" value="1"/>
</dbReference>
<organism evidence="2 3">
    <name type="scientific">Amborella trichopoda</name>
    <dbReference type="NCBI Taxonomy" id="13333"/>
    <lineage>
        <taxon>Eukaryota</taxon>
        <taxon>Viridiplantae</taxon>
        <taxon>Streptophyta</taxon>
        <taxon>Embryophyta</taxon>
        <taxon>Tracheophyta</taxon>
        <taxon>Spermatophyta</taxon>
        <taxon>Magnoliopsida</taxon>
        <taxon>Amborellales</taxon>
        <taxon>Amborellaceae</taxon>
        <taxon>Amborella</taxon>
    </lineage>
</organism>
<gene>
    <name evidence="2" type="ORF">AMTR_s00033p00173430</name>
</gene>
<accession>U5CVY0</accession>
<dbReference type="OMA" id="MHRNAAR"/>
<dbReference type="Proteomes" id="UP000017836">
    <property type="component" value="Unassembled WGS sequence"/>
</dbReference>
<feature type="region of interest" description="Disordered" evidence="1">
    <location>
        <begin position="30"/>
        <end position="50"/>
    </location>
</feature>
<keyword evidence="3" id="KW-1185">Reference proteome</keyword>
<dbReference type="eggNOG" id="ENOG502RZUD">
    <property type="taxonomic scope" value="Eukaryota"/>
</dbReference>
<dbReference type="PANTHER" id="PTHR33132:SF135">
    <property type="entry name" value="OS02G0799700 PROTEIN"/>
    <property type="match status" value="1"/>
</dbReference>
<evidence type="ECO:0000313" key="3">
    <source>
        <dbReference type="Proteomes" id="UP000017836"/>
    </source>
</evidence>
<evidence type="ECO:0000313" key="2">
    <source>
        <dbReference type="EMBL" id="ERN14284.1"/>
    </source>
</evidence>
<dbReference type="AlphaFoldDB" id="U5CVY0"/>
<dbReference type="EMBL" id="KI392557">
    <property type="protein sequence ID" value="ERN14284.1"/>
    <property type="molecule type" value="Genomic_DNA"/>
</dbReference>
<proteinExistence type="predicted"/>
<protein>
    <submittedName>
        <fullName evidence="2">Uncharacterized protein</fullName>
    </submittedName>
</protein>
<name>U5CVY0_AMBTC</name>
<dbReference type="HOGENOM" id="CLU_092594_0_0_1"/>
<reference evidence="3" key="1">
    <citation type="journal article" date="2013" name="Science">
        <title>The Amborella genome and the evolution of flowering plants.</title>
        <authorList>
            <consortium name="Amborella Genome Project"/>
        </authorList>
    </citation>
    <scope>NUCLEOTIDE SEQUENCE [LARGE SCALE GENOMIC DNA]</scope>
</reference>
<sequence>MAPTVRFSLDRSRSPSRSIAGVMVSTRDRVLKKQQSPIGNRTPPLQPRRTCLCAPTNHPGSFRCSLHKGGFGASNARLDARRSSMVNSLVRIGSVEGEWVRRALTALIRPSSHSQKRRMSFQPRPSRLSVMSKADDDGS</sequence>
<evidence type="ECO:0000256" key="1">
    <source>
        <dbReference type="SAM" id="MobiDB-lite"/>
    </source>
</evidence>
<dbReference type="Gramene" id="ERN14284">
    <property type="protein sequence ID" value="ERN14284"/>
    <property type="gene ID" value="AMTR_s00033p00173430"/>
</dbReference>
<feature type="region of interest" description="Disordered" evidence="1">
    <location>
        <begin position="110"/>
        <end position="139"/>
    </location>
</feature>